<reference evidence="2 3" key="1">
    <citation type="submission" date="2016-07" db="EMBL/GenBank/DDBJ databases">
        <title>Multiple horizontal gene transfer events from other fungi enriched the ability of initially mycotrophic Trichoderma (Ascomycota) to feed on dead plant biomass.</title>
        <authorList>
            <consortium name="DOE Joint Genome Institute"/>
            <person name="Aerts A."/>
            <person name="Atanasova L."/>
            <person name="Chenthamara K."/>
            <person name="Zhang J."/>
            <person name="Grujic M."/>
            <person name="Henrissat B."/>
            <person name="Kuo A."/>
            <person name="Salamov A."/>
            <person name="Lipzen A."/>
            <person name="Labutti K."/>
            <person name="Barry K."/>
            <person name="Miao Y."/>
            <person name="Rahimi M.J."/>
            <person name="Shen Q."/>
            <person name="Grigoriev I.V."/>
            <person name="Kubicek C.P."/>
            <person name="Druzhinina I.S."/>
        </authorList>
    </citation>
    <scope>NUCLEOTIDE SEQUENCE [LARGE SCALE GENOMIC DNA]</scope>
    <source>
        <strain evidence="2 3">CBS 433.97</strain>
    </source>
</reference>
<name>A0A2T3ZIA6_TRIA4</name>
<evidence type="ECO:0008006" key="4">
    <source>
        <dbReference type="Google" id="ProtNLM"/>
    </source>
</evidence>
<feature type="signal peptide" evidence="1">
    <location>
        <begin position="1"/>
        <end position="27"/>
    </location>
</feature>
<dbReference type="AlphaFoldDB" id="A0A2T3ZIA6"/>
<sequence>MKGGPCRNFDCVWVFILLSHLRFRASGYSSDTTRRLLSTGGPFSLSISHIPRPFCSGRWGLFENPPELEGPNFRRAHAYTVAVYVPFYPNTGFVTKQMLLYENCLVSFNRCGSQGGTRSVYS</sequence>
<proteinExistence type="predicted"/>
<evidence type="ECO:0000313" key="3">
    <source>
        <dbReference type="Proteomes" id="UP000240493"/>
    </source>
</evidence>
<dbReference type="EMBL" id="KZ679258">
    <property type="protein sequence ID" value="PTB44541.1"/>
    <property type="molecule type" value="Genomic_DNA"/>
</dbReference>
<evidence type="ECO:0000313" key="2">
    <source>
        <dbReference type="EMBL" id="PTB44541.1"/>
    </source>
</evidence>
<protein>
    <recommendedName>
        <fullName evidence="4">Secreted protein</fullName>
    </recommendedName>
</protein>
<keyword evidence="3" id="KW-1185">Reference proteome</keyword>
<accession>A0A2T3ZIA6</accession>
<organism evidence="2 3">
    <name type="scientific">Trichoderma asperellum (strain ATCC 204424 / CBS 433.97 / NBRC 101777)</name>
    <dbReference type="NCBI Taxonomy" id="1042311"/>
    <lineage>
        <taxon>Eukaryota</taxon>
        <taxon>Fungi</taxon>
        <taxon>Dikarya</taxon>
        <taxon>Ascomycota</taxon>
        <taxon>Pezizomycotina</taxon>
        <taxon>Sordariomycetes</taxon>
        <taxon>Hypocreomycetidae</taxon>
        <taxon>Hypocreales</taxon>
        <taxon>Hypocreaceae</taxon>
        <taxon>Trichoderma</taxon>
    </lineage>
</organism>
<dbReference type="Proteomes" id="UP000240493">
    <property type="component" value="Unassembled WGS sequence"/>
</dbReference>
<keyword evidence="1" id="KW-0732">Signal</keyword>
<feature type="chain" id="PRO_5015475794" description="Secreted protein" evidence="1">
    <location>
        <begin position="28"/>
        <end position="122"/>
    </location>
</feature>
<evidence type="ECO:0000256" key="1">
    <source>
        <dbReference type="SAM" id="SignalP"/>
    </source>
</evidence>
<gene>
    <name evidence="2" type="ORF">M441DRAFT_350825</name>
</gene>